<dbReference type="Proteomes" id="UP001369736">
    <property type="component" value="Unassembled WGS sequence"/>
</dbReference>
<dbReference type="EC" id="4.1.99.3" evidence="7"/>
<dbReference type="Gene3D" id="1.25.40.80">
    <property type="match status" value="1"/>
</dbReference>
<evidence type="ECO:0000256" key="4">
    <source>
        <dbReference type="RuleBase" id="RU004182"/>
    </source>
</evidence>
<dbReference type="PRINTS" id="PR00147">
    <property type="entry name" value="DNAPHOTLYASE"/>
</dbReference>
<gene>
    <name evidence="7" type="ORF">WCD58_09250</name>
</gene>
<dbReference type="InterPro" id="IPR014729">
    <property type="entry name" value="Rossmann-like_a/b/a_fold"/>
</dbReference>
<sequence length="457" mass="51239">MSDERDATAIVWFRRDLRVHDQPIFDAAAARARRSLAVFVLDPRLLEPSGKARRTFLYRSLRDLDESLGGRLLVVKGDPAEAIPKLAGAVGAGSVHVAADFGPYGRERDEAVEKALDGVELVRTGSPYAVAPGRITKSDGSPYKVYTPFSRAWTQHGWRAPAETDASTVDWMDPGEKDGGPRAVKVPDDESPDADLPAAGEQAARDQWAAFVDEHLDDYDDLRNRPDRPATSRMSVYLKYGVVHPRTLLADVGGSGTGPTSYRNEICFRDFYAAVLWFFPRSARENFDTKFDRITLDSGKSADEKFRAWQEGRTGFPAIDAAMRQLRGEAWMHNRMRMAVASFLVKDLHLPWWWGARHFMELLVDGDLASNQHGWQWAAGTGTDAAPYFRVFNPVTQGERFDPQGDYVRRWVPELADVDGKKVHQPWKLGEPPSDYPAPIVDHKTERQEALARFNAL</sequence>
<evidence type="ECO:0000256" key="3">
    <source>
        <dbReference type="ARBA" id="ARBA00022827"/>
    </source>
</evidence>
<dbReference type="SUPFAM" id="SSF52425">
    <property type="entry name" value="Cryptochrome/photolyase, N-terminal domain"/>
    <property type="match status" value="1"/>
</dbReference>
<comment type="cofactor">
    <cofactor evidence="1">
        <name>FAD</name>
        <dbReference type="ChEBI" id="CHEBI:57692"/>
    </cofactor>
</comment>
<dbReference type="Pfam" id="PF03441">
    <property type="entry name" value="FAD_binding_7"/>
    <property type="match status" value="1"/>
</dbReference>
<name>A0ABU8M2Q2_9PSEU</name>
<protein>
    <submittedName>
        <fullName evidence="7">Deoxyribodipyrimidine photo-lyase</fullName>
        <ecNumber evidence="7">4.1.99.3</ecNumber>
    </submittedName>
</protein>
<dbReference type="PROSITE" id="PS51645">
    <property type="entry name" value="PHR_CRY_ALPHA_BETA"/>
    <property type="match status" value="1"/>
</dbReference>
<accession>A0ABU8M2Q2</accession>
<keyword evidence="8" id="KW-1185">Reference proteome</keyword>
<feature type="region of interest" description="Disordered" evidence="5">
    <location>
        <begin position="158"/>
        <end position="200"/>
    </location>
</feature>
<keyword evidence="2 4" id="KW-0285">Flavoprotein</keyword>
<dbReference type="Pfam" id="PF00875">
    <property type="entry name" value="DNA_photolyase"/>
    <property type="match status" value="1"/>
</dbReference>
<evidence type="ECO:0000313" key="7">
    <source>
        <dbReference type="EMBL" id="MEJ2861341.1"/>
    </source>
</evidence>
<feature type="compositionally biased region" description="Basic and acidic residues" evidence="5">
    <location>
        <begin position="174"/>
        <end position="188"/>
    </location>
</feature>
<keyword evidence="7" id="KW-0456">Lyase</keyword>
<keyword evidence="3 4" id="KW-0274">FAD</keyword>
<evidence type="ECO:0000256" key="1">
    <source>
        <dbReference type="ARBA" id="ARBA00001974"/>
    </source>
</evidence>
<keyword evidence="4" id="KW-0157">Chromophore</keyword>
<evidence type="ECO:0000313" key="8">
    <source>
        <dbReference type="Proteomes" id="UP001369736"/>
    </source>
</evidence>
<dbReference type="InterPro" id="IPR036134">
    <property type="entry name" value="Crypto/Photolyase_FAD-like_sf"/>
</dbReference>
<evidence type="ECO:0000256" key="5">
    <source>
        <dbReference type="SAM" id="MobiDB-lite"/>
    </source>
</evidence>
<dbReference type="EMBL" id="JBBEGM010000002">
    <property type="protein sequence ID" value="MEJ2861341.1"/>
    <property type="molecule type" value="Genomic_DNA"/>
</dbReference>
<comment type="similarity">
    <text evidence="4">Belongs to the DNA photolyase family.</text>
</comment>
<evidence type="ECO:0000259" key="6">
    <source>
        <dbReference type="PROSITE" id="PS51645"/>
    </source>
</evidence>
<dbReference type="Gene3D" id="3.40.50.620">
    <property type="entry name" value="HUPs"/>
    <property type="match status" value="1"/>
</dbReference>
<reference evidence="7 8" key="1">
    <citation type="submission" date="2024-03" db="EMBL/GenBank/DDBJ databases">
        <title>Actinomycetospora sp. OC33-EN07, a novel actinomycete isolated from wild orchid (Aerides multiflora).</title>
        <authorList>
            <person name="Suriyachadkun C."/>
        </authorList>
    </citation>
    <scope>NUCLEOTIDE SEQUENCE [LARGE SCALE GENOMIC DNA]</scope>
    <source>
        <strain evidence="7 8">OC33-EN07</strain>
    </source>
</reference>
<feature type="domain" description="Photolyase/cryptochrome alpha/beta" evidence="6">
    <location>
        <begin position="7"/>
        <end position="129"/>
    </location>
</feature>
<dbReference type="InterPro" id="IPR002081">
    <property type="entry name" value="Cryptochrome/DNA_photolyase_1"/>
</dbReference>
<comment type="caution">
    <text evidence="7">The sequence shown here is derived from an EMBL/GenBank/DDBJ whole genome shotgun (WGS) entry which is preliminary data.</text>
</comment>
<dbReference type="Gene3D" id="1.10.579.10">
    <property type="entry name" value="DNA Cyclobutane Dipyrimidine Photolyase, subunit A, domain 3"/>
    <property type="match status" value="1"/>
</dbReference>
<proteinExistence type="inferred from homology"/>
<dbReference type="InterPro" id="IPR005101">
    <property type="entry name" value="Cryptochr/Photolyase_FAD-bd"/>
</dbReference>
<dbReference type="RefSeq" id="WP_337701872.1">
    <property type="nucleotide sequence ID" value="NZ_JBBEGM010000002.1"/>
</dbReference>
<dbReference type="PANTHER" id="PTHR11455">
    <property type="entry name" value="CRYPTOCHROME"/>
    <property type="match status" value="1"/>
</dbReference>
<dbReference type="GO" id="GO:0003904">
    <property type="term" value="F:deoxyribodipyrimidine photo-lyase activity"/>
    <property type="evidence" value="ECO:0007669"/>
    <property type="project" value="UniProtKB-EC"/>
</dbReference>
<organism evidence="7 8">
    <name type="scientific">Actinomycetospora flava</name>
    <dbReference type="NCBI Taxonomy" id="3129232"/>
    <lineage>
        <taxon>Bacteria</taxon>
        <taxon>Bacillati</taxon>
        <taxon>Actinomycetota</taxon>
        <taxon>Actinomycetes</taxon>
        <taxon>Pseudonocardiales</taxon>
        <taxon>Pseudonocardiaceae</taxon>
        <taxon>Actinomycetospora</taxon>
    </lineage>
</organism>
<dbReference type="InterPro" id="IPR006050">
    <property type="entry name" value="DNA_photolyase_N"/>
</dbReference>
<dbReference type="SUPFAM" id="SSF48173">
    <property type="entry name" value="Cryptochrome/photolyase FAD-binding domain"/>
    <property type="match status" value="1"/>
</dbReference>
<dbReference type="InterPro" id="IPR036155">
    <property type="entry name" value="Crypto/Photolyase_N_sf"/>
</dbReference>
<evidence type="ECO:0000256" key="2">
    <source>
        <dbReference type="ARBA" id="ARBA00022630"/>
    </source>
</evidence>
<dbReference type="PANTHER" id="PTHR11455:SF9">
    <property type="entry name" value="CRYPTOCHROME CIRCADIAN CLOCK 5 ISOFORM X1"/>
    <property type="match status" value="1"/>
</dbReference>